<dbReference type="GO" id="GO:0016811">
    <property type="term" value="F:hydrolase activity, acting on carbon-nitrogen (but not peptide) bonds, in linear amides"/>
    <property type="evidence" value="ECO:0007669"/>
    <property type="project" value="UniProtKB-ARBA"/>
</dbReference>
<dbReference type="InterPro" id="IPR000246">
    <property type="entry name" value="Peptidase_T2"/>
</dbReference>
<gene>
    <name evidence="5" type="ORF">JMJ35_001827</name>
</gene>
<dbReference type="Proteomes" id="UP001166286">
    <property type="component" value="Unassembled WGS sequence"/>
</dbReference>
<dbReference type="InterPro" id="IPR036265">
    <property type="entry name" value="HIT-like_sf"/>
</dbReference>
<dbReference type="PANTHER" id="PTHR10188:SF6">
    <property type="entry name" value="N(4)-(BETA-N-ACETYLGLUCOSAMINYL)-L-ASPARAGINASE"/>
    <property type="match status" value="1"/>
</dbReference>
<organism evidence="5 6">
    <name type="scientific">Cladonia borealis</name>
    <dbReference type="NCBI Taxonomy" id="184061"/>
    <lineage>
        <taxon>Eukaryota</taxon>
        <taxon>Fungi</taxon>
        <taxon>Dikarya</taxon>
        <taxon>Ascomycota</taxon>
        <taxon>Pezizomycotina</taxon>
        <taxon>Lecanoromycetes</taxon>
        <taxon>OSLEUM clade</taxon>
        <taxon>Lecanoromycetidae</taxon>
        <taxon>Lecanorales</taxon>
        <taxon>Lecanorineae</taxon>
        <taxon>Cladoniaceae</taxon>
        <taxon>Cladonia</taxon>
    </lineage>
</organism>
<feature type="active site" description="Nucleophile" evidence="1">
    <location>
        <position position="169"/>
    </location>
</feature>
<accession>A0AA39R6K1</accession>
<dbReference type="Pfam" id="PF01112">
    <property type="entry name" value="Asparaginase_2"/>
    <property type="match status" value="1"/>
</dbReference>
<dbReference type="InterPro" id="IPR011146">
    <property type="entry name" value="HIT-like"/>
</dbReference>
<comment type="caution">
    <text evidence="5">The sequence shown here is derived from an EMBL/GenBank/DDBJ whole genome shotgun (WGS) entry which is preliminary data.</text>
</comment>
<protein>
    <recommendedName>
        <fullName evidence="4">HIT domain-containing protein</fullName>
    </recommendedName>
</protein>
<dbReference type="EMBL" id="JAFEKC020000003">
    <property type="protein sequence ID" value="KAK0515793.1"/>
    <property type="molecule type" value="Genomic_DNA"/>
</dbReference>
<reference evidence="5" key="1">
    <citation type="submission" date="2023-03" db="EMBL/GenBank/DDBJ databases">
        <title>Complete genome of Cladonia borealis.</title>
        <authorList>
            <person name="Park H."/>
        </authorList>
    </citation>
    <scope>NUCLEOTIDE SEQUENCE</scope>
    <source>
        <strain evidence="5">ANT050790</strain>
    </source>
</reference>
<feature type="site" description="Cleavage; by autolysis" evidence="2">
    <location>
        <begin position="168"/>
        <end position="169"/>
    </location>
</feature>
<dbReference type="PANTHER" id="PTHR10188">
    <property type="entry name" value="L-ASPARAGINASE"/>
    <property type="match status" value="1"/>
</dbReference>
<dbReference type="GO" id="GO:0005737">
    <property type="term" value="C:cytoplasm"/>
    <property type="evidence" value="ECO:0007669"/>
    <property type="project" value="TreeGrafter"/>
</dbReference>
<name>A0AA39R6K1_9LECA</name>
<dbReference type="SUPFAM" id="SSF54197">
    <property type="entry name" value="HIT-like"/>
    <property type="match status" value="1"/>
</dbReference>
<evidence type="ECO:0000313" key="5">
    <source>
        <dbReference type="EMBL" id="KAK0515793.1"/>
    </source>
</evidence>
<evidence type="ECO:0000256" key="3">
    <source>
        <dbReference type="PROSITE-ProRule" id="PRU00464"/>
    </source>
</evidence>
<proteinExistence type="predicted"/>
<dbReference type="AlphaFoldDB" id="A0AA39R6K1"/>
<comment type="caution">
    <text evidence="3">Lacks conserved residue(s) required for the propagation of feature annotation.</text>
</comment>
<dbReference type="Gene3D" id="3.60.20.30">
    <property type="entry name" value="(Glycosyl)asparaginase"/>
    <property type="match status" value="1"/>
</dbReference>
<dbReference type="InterPro" id="IPR029055">
    <property type="entry name" value="Ntn_hydrolases_N"/>
</dbReference>
<evidence type="ECO:0000256" key="2">
    <source>
        <dbReference type="PIRSR" id="PIRSR600246-3"/>
    </source>
</evidence>
<feature type="domain" description="HIT" evidence="4">
    <location>
        <begin position="440"/>
        <end position="543"/>
    </location>
</feature>
<keyword evidence="6" id="KW-1185">Reference proteome</keyword>
<evidence type="ECO:0000313" key="6">
    <source>
        <dbReference type="Proteomes" id="UP001166286"/>
    </source>
</evidence>
<evidence type="ECO:0000259" key="4">
    <source>
        <dbReference type="PROSITE" id="PS51084"/>
    </source>
</evidence>
<evidence type="ECO:0000256" key="1">
    <source>
        <dbReference type="PIRSR" id="PIRSR600246-1"/>
    </source>
</evidence>
<dbReference type="SUPFAM" id="SSF56235">
    <property type="entry name" value="N-terminal nucleophile aminohydrolases (Ntn hydrolases)"/>
    <property type="match status" value="1"/>
</dbReference>
<dbReference type="Gene3D" id="3.30.428.10">
    <property type="entry name" value="HIT-like"/>
    <property type="match status" value="1"/>
</dbReference>
<sequence length="599" mass="64544">MSISKYGIIIHAGTSESWTTNYAHQQTIEDILNRIVEKAKSQLAAGARAVDVVQDAVAAMEACEFFNAGKGAALNEDKEHELEAAIVDGASRKNGAVACVRAAKHPIHAARAVLDGARQIFLVGPAADHFASQTGLEMVPNAYFTTETRKSHWETRSAKCSPISQDLETVGAVAPDVHGGLAAAGSTGGMTGAGIFADEEVALVCSGVGEDIQSFSVAAKVAALKQTIPLDHATRQVILRKVERTPTACAIIAIDSSGQISVQSSGRAFLVASCTSSSSAAASVIGTTLPLFSQHTFYRDPLLTVGFTRYPTTPGQVVAALSEVDLFSMSGERFLKAMSTLRGLSSLVNAGLKTHRSALSYDGGRVVSLVPLHVLSKEWSPIAHEDLEYHETFPGYLTSKNGPKIPDSSLNEIQSRIDRISGIKEPFDYRFDGMPSDQNIFARIVRGDLPQWRVWEDNSHIAFLTPYGNTPGYTVLVPRRHLGSDILGLEEQEYSGITKAAFTVAQHLKNPFDVEHCGMFFEGYEIDYAHIKLIPVHQDYSNGKVSVPILGPAIFHENYEGYLTTQFGPLASDLDALSLNAANFRELLAKQGQIVAPKT</sequence>
<dbReference type="PROSITE" id="PS51084">
    <property type="entry name" value="HIT_2"/>
    <property type="match status" value="1"/>
</dbReference>